<proteinExistence type="predicted"/>
<dbReference type="RefSeq" id="WP_008864546.1">
    <property type="nucleotide sequence ID" value="NZ_CALFDP010000007.1"/>
</dbReference>
<evidence type="ECO:0000313" key="2">
    <source>
        <dbReference type="Proteomes" id="UP000462362"/>
    </source>
</evidence>
<dbReference type="GeneID" id="43349214"/>
<organism evidence="1 2">
    <name type="scientific">Parasutterella excrementihominis</name>
    <dbReference type="NCBI Taxonomy" id="487175"/>
    <lineage>
        <taxon>Bacteria</taxon>
        <taxon>Pseudomonadati</taxon>
        <taxon>Pseudomonadota</taxon>
        <taxon>Betaproteobacteria</taxon>
        <taxon>Burkholderiales</taxon>
        <taxon>Sutterellaceae</taxon>
        <taxon>Parasutterella</taxon>
    </lineage>
</organism>
<protein>
    <submittedName>
        <fullName evidence="1">Uncharacterized protein</fullName>
    </submittedName>
</protein>
<gene>
    <name evidence="1" type="ORF">GMD42_03075</name>
</gene>
<evidence type="ECO:0000313" key="1">
    <source>
        <dbReference type="EMBL" id="MTU42618.1"/>
    </source>
</evidence>
<dbReference type="EMBL" id="WNCL01000006">
    <property type="protein sequence ID" value="MTU42618.1"/>
    <property type="molecule type" value="Genomic_DNA"/>
</dbReference>
<accession>A0A6I3S4M9</accession>
<dbReference type="AlphaFoldDB" id="A0A6I3S4M9"/>
<comment type="caution">
    <text evidence="1">The sequence shown here is derived from an EMBL/GenBank/DDBJ whole genome shotgun (WGS) entry which is preliminary data.</text>
</comment>
<sequence>MFIVSRYRAPWVAFAFIAVVSIGAFMRFQQSAETDAKNLELDRAEFQLFKKDLAPINLPEKMMNSTVLFELFRCGVRSINEAGYCNKIGEDFFSQLSDEQKKAIRPIFNKYFSNRPVR</sequence>
<reference evidence="1 2" key="1">
    <citation type="journal article" date="2019" name="Nat. Med.">
        <title>A library of human gut bacterial isolates paired with longitudinal multiomics data enables mechanistic microbiome research.</title>
        <authorList>
            <person name="Poyet M."/>
            <person name="Groussin M."/>
            <person name="Gibbons S.M."/>
            <person name="Avila-Pacheco J."/>
            <person name="Jiang X."/>
            <person name="Kearney S.M."/>
            <person name="Perrotta A.R."/>
            <person name="Berdy B."/>
            <person name="Zhao S."/>
            <person name="Lieberman T.D."/>
            <person name="Swanson P.K."/>
            <person name="Smith M."/>
            <person name="Roesemann S."/>
            <person name="Alexander J.E."/>
            <person name="Rich S.A."/>
            <person name="Livny J."/>
            <person name="Vlamakis H."/>
            <person name="Clish C."/>
            <person name="Bullock K."/>
            <person name="Deik A."/>
            <person name="Scott J."/>
            <person name="Pierce K.A."/>
            <person name="Xavier R.J."/>
            <person name="Alm E.J."/>
        </authorList>
    </citation>
    <scope>NUCLEOTIDE SEQUENCE [LARGE SCALE GENOMIC DNA]</scope>
    <source>
        <strain evidence="1 2">BIOML-A2</strain>
    </source>
</reference>
<name>A0A6I3S4M9_9BURK</name>
<dbReference type="Proteomes" id="UP000462362">
    <property type="component" value="Unassembled WGS sequence"/>
</dbReference>